<comment type="caution">
    <text evidence="1">The sequence shown here is derived from an EMBL/GenBank/DDBJ whole genome shotgun (WGS) entry which is preliminary data.</text>
</comment>
<dbReference type="EMBL" id="QSSQ01000051">
    <property type="protein sequence ID" value="RGL94440.1"/>
    <property type="molecule type" value="Genomic_DNA"/>
</dbReference>
<sequence>MIFLDYRDCGPQGEPAVIHVDQENDYKITHLWAWIYTLGHYPGIIQITGGPLYRDGKRQTAVSFRKSLRMDRTWQMRRN</sequence>
<evidence type="ECO:0000313" key="2">
    <source>
        <dbReference type="Proteomes" id="UP000261257"/>
    </source>
</evidence>
<reference evidence="1 2" key="1">
    <citation type="submission" date="2018-08" db="EMBL/GenBank/DDBJ databases">
        <title>A genome reference for cultivated species of the human gut microbiota.</title>
        <authorList>
            <person name="Zou Y."/>
            <person name="Xue W."/>
            <person name="Luo G."/>
        </authorList>
    </citation>
    <scope>NUCLEOTIDE SEQUENCE [LARGE SCALE GENOMIC DNA]</scope>
    <source>
        <strain evidence="1 2">TF05-11AC</strain>
    </source>
</reference>
<organism evidence="1 2">
    <name type="scientific">Hungatella hathewayi</name>
    <dbReference type="NCBI Taxonomy" id="154046"/>
    <lineage>
        <taxon>Bacteria</taxon>
        <taxon>Bacillati</taxon>
        <taxon>Bacillota</taxon>
        <taxon>Clostridia</taxon>
        <taxon>Lachnospirales</taxon>
        <taxon>Lachnospiraceae</taxon>
        <taxon>Hungatella</taxon>
    </lineage>
</organism>
<evidence type="ECO:0000313" key="1">
    <source>
        <dbReference type="EMBL" id="RGL94440.1"/>
    </source>
</evidence>
<gene>
    <name evidence="1" type="ORF">DXC39_29285</name>
</gene>
<dbReference type="Proteomes" id="UP000261257">
    <property type="component" value="Unassembled WGS sequence"/>
</dbReference>
<name>A0A3E4TTR1_9FIRM</name>
<proteinExistence type="predicted"/>
<dbReference type="AlphaFoldDB" id="A0A3E4TTR1"/>
<accession>A0A3E4TTR1</accession>
<protein>
    <submittedName>
        <fullName evidence="1">Uncharacterized protein</fullName>
    </submittedName>
</protein>